<accession>A0AAN8LIA7</accession>
<protein>
    <submittedName>
        <fullName evidence="1">Uncharacterized protein</fullName>
    </submittedName>
</protein>
<dbReference type="EMBL" id="JAGTTL010000015">
    <property type="protein sequence ID" value="KAK6311318.1"/>
    <property type="molecule type" value="Genomic_DNA"/>
</dbReference>
<dbReference type="AlphaFoldDB" id="A0AAN8LIA7"/>
<name>A0AAN8LIA7_9TELE</name>
<sequence length="93" mass="10221">MCCQKNILCSGSSFPHTCGHQLQVDQDLNNLDRDDACLPEEHGQGIVVPPVECTPTEQDMSLLRAAIDPTSPSRDYGQDIYASVLNYVLVLTE</sequence>
<evidence type="ECO:0000313" key="2">
    <source>
        <dbReference type="Proteomes" id="UP001356427"/>
    </source>
</evidence>
<organism evidence="1 2">
    <name type="scientific">Coregonus suidteri</name>
    <dbReference type="NCBI Taxonomy" id="861788"/>
    <lineage>
        <taxon>Eukaryota</taxon>
        <taxon>Metazoa</taxon>
        <taxon>Chordata</taxon>
        <taxon>Craniata</taxon>
        <taxon>Vertebrata</taxon>
        <taxon>Euteleostomi</taxon>
        <taxon>Actinopterygii</taxon>
        <taxon>Neopterygii</taxon>
        <taxon>Teleostei</taxon>
        <taxon>Protacanthopterygii</taxon>
        <taxon>Salmoniformes</taxon>
        <taxon>Salmonidae</taxon>
        <taxon>Coregoninae</taxon>
        <taxon>Coregonus</taxon>
    </lineage>
</organism>
<proteinExistence type="predicted"/>
<reference evidence="1 2" key="1">
    <citation type="submission" date="2021-04" db="EMBL/GenBank/DDBJ databases">
        <authorList>
            <person name="De Guttry C."/>
            <person name="Zahm M."/>
            <person name="Klopp C."/>
            <person name="Cabau C."/>
            <person name="Louis A."/>
            <person name="Berthelot C."/>
            <person name="Parey E."/>
            <person name="Roest Crollius H."/>
            <person name="Montfort J."/>
            <person name="Robinson-Rechavi M."/>
            <person name="Bucao C."/>
            <person name="Bouchez O."/>
            <person name="Gislard M."/>
            <person name="Lluch J."/>
            <person name="Milhes M."/>
            <person name="Lampietro C."/>
            <person name="Lopez Roques C."/>
            <person name="Donnadieu C."/>
            <person name="Braasch I."/>
            <person name="Desvignes T."/>
            <person name="Postlethwait J."/>
            <person name="Bobe J."/>
            <person name="Wedekind C."/>
            <person name="Guiguen Y."/>
        </authorList>
    </citation>
    <scope>NUCLEOTIDE SEQUENCE [LARGE SCALE GENOMIC DNA]</scope>
    <source>
        <strain evidence="1">Cs_M1</strain>
        <tissue evidence="1">Blood</tissue>
    </source>
</reference>
<comment type="caution">
    <text evidence="1">The sequence shown here is derived from an EMBL/GenBank/DDBJ whole genome shotgun (WGS) entry which is preliminary data.</text>
</comment>
<keyword evidence="2" id="KW-1185">Reference proteome</keyword>
<evidence type="ECO:0000313" key="1">
    <source>
        <dbReference type="EMBL" id="KAK6311318.1"/>
    </source>
</evidence>
<gene>
    <name evidence="1" type="ORF">J4Q44_G00169820</name>
</gene>
<dbReference type="Proteomes" id="UP001356427">
    <property type="component" value="Unassembled WGS sequence"/>
</dbReference>